<accession>A0A176VFP0</accession>
<organism evidence="1 2">
    <name type="scientific">Marchantia polymorpha subsp. ruderalis</name>
    <dbReference type="NCBI Taxonomy" id="1480154"/>
    <lineage>
        <taxon>Eukaryota</taxon>
        <taxon>Viridiplantae</taxon>
        <taxon>Streptophyta</taxon>
        <taxon>Embryophyta</taxon>
        <taxon>Marchantiophyta</taxon>
        <taxon>Marchantiopsida</taxon>
        <taxon>Marchantiidae</taxon>
        <taxon>Marchantiales</taxon>
        <taxon>Marchantiaceae</taxon>
        <taxon>Marchantia</taxon>
    </lineage>
</organism>
<evidence type="ECO:0000313" key="2">
    <source>
        <dbReference type="Proteomes" id="UP000077202"/>
    </source>
</evidence>
<sequence length="100" mass="10813">MGEESAGLEPNLEFVLYEKALEQGCLEELFRLVNGSGLYKTFTGASFEALAIRAPASSIRSAVLLHVLDHDESADGTAPPDVMQMEHVYVLPECHPIAAP</sequence>
<comment type="caution">
    <text evidence="1">The sequence shown here is derived from an EMBL/GenBank/DDBJ whole genome shotgun (WGS) entry which is preliminary data.</text>
</comment>
<proteinExistence type="predicted"/>
<evidence type="ECO:0000313" key="1">
    <source>
        <dbReference type="EMBL" id="OAE19714.1"/>
    </source>
</evidence>
<dbReference type="AlphaFoldDB" id="A0A176VFP0"/>
<dbReference type="EMBL" id="LVLJ01003789">
    <property type="protein sequence ID" value="OAE19714.1"/>
    <property type="molecule type" value="Genomic_DNA"/>
</dbReference>
<protein>
    <submittedName>
        <fullName evidence="1">Uncharacterized protein</fullName>
    </submittedName>
</protein>
<name>A0A176VFP0_MARPO</name>
<keyword evidence="2" id="KW-1185">Reference proteome</keyword>
<gene>
    <name evidence="1" type="ORF">AXG93_411s1200</name>
</gene>
<dbReference type="Proteomes" id="UP000077202">
    <property type="component" value="Unassembled WGS sequence"/>
</dbReference>
<reference evidence="1" key="1">
    <citation type="submission" date="2016-03" db="EMBL/GenBank/DDBJ databases">
        <title>Mechanisms controlling the formation of the plant cell surface in tip-growing cells are functionally conserved among land plants.</title>
        <authorList>
            <person name="Honkanen S."/>
            <person name="Jones V.A."/>
            <person name="Morieri G."/>
            <person name="Champion C."/>
            <person name="Hetherington A.J."/>
            <person name="Kelly S."/>
            <person name="Saint-Marcoux D."/>
            <person name="Proust H."/>
            <person name="Prescott H."/>
            <person name="Dolan L."/>
        </authorList>
    </citation>
    <scope>NUCLEOTIDE SEQUENCE [LARGE SCALE GENOMIC DNA]</scope>
    <source>
        <tissue evidence="1">Whole gametophyte</tissue>
    </source>
</reference>